<organism evidence="2">
    <name type="scientific">Rhizophora mucronata</name>
    <name type="common">Asiatic mangrove</name>
    <dbReference type="NCBI Taxonomy" id="61149"/>
    <lineage>
        <taxon>Eukaryota</taxon>
        <taxon>Viridiplantae</taxon>
        <taxon>Streptophyta</taxon>
        <taxon>Embryophyta</taxon>
        <taxon>Tracheophyta</taxon>
        <taxon>Spermatophyta</taxon>
        <taxon>Magnoliopsida</taxon>
        <taxon>eudicotyledons</taxon>
        <taxon>Gunneridae</taxon>
        <taxon>Pentapetalae</taxon>
        <taxon>rosids</taxon>
        <taxon>fabids</taxon>
        <taxon>Malpighiales</taxon>
        <taxon>Rhizophoraceae</taxon>
        <taxon>Rhizophora</taxon>
    </lineage>
</organism>
<accession>A0A2P2NNF0</accession>
<name>A0A2P2NNF0_RHIMU</name>
<feature type="compositionally biased region" description="Low complexity" evidence="1">
    <location>
        <begin position="7"/>
        <end position="24"/>
    </location>
</feature>
<proteinExistence type="predicted"/>
<sequence>MTSLKALSLTNNNLNGSLGQQGSY</sequence>
<dbReference type="EMBL" id="GGEC01063436">
    <property type="protein sequence ID" value="MBX43920.1"/>
    <property type="molecule type" value="Transcribed_RNA"/>
</dbReference>
<dbReference type="AlphaFoldDB" id="A0A2P2NNF0"/>
<reference evidence="2" key="1">
    <citation type="submission" date="2018-02" db="EMBL/GenBank/DDBJ databases">
        <title>Rhizophora mucronata_Transcriptome.</title>
        <authorList>
            <person name="Meera S.P."/>
            <person name="Sreeshan A."/>
            <person name="Augustine A."/>
        </authorList>
    </citation>
    <scope>NUCLEOTIDE SEQUENCE</scope>
    <source>
        <tissue evidence="2">Leaf</tissue>
    </source>
</reference>
<evidence type="ECO:0000256" key="1">
    <source>
        <dbReference type="SAM" id="MobiDB-lite"/>
    </source>
</evidence>
<evidence type="ECO:0000313" key="2">
    <source>
        <dbReference type="EMBL" id="MBX43920.1"/>
    </source>
</evidence>
<protein>
    <submittedName>
        <fullName evidence="2">Uncharacterized protein</fullName>
    </submittedName>
</protein>
<feature type="region of interest" description="Disordered" evidence="1">
    <location>
        <begin position="1"/>
        <end position="24"/>
    </location>
</feature>